<reference evidence="3 4" key="1">
    <citation type="journal article" date="2014" name="Front. Microbiol.">
        <title>Population and genomic analysis of the genus Halorubrum.</title>
        <authorList>
            <person name="Fullmer M.S."/>
            <person name="Soucy S.M."/>
            <person name="Swithers K.S."/>
            <person name="Makkay A.M."/>
            <person name="Wheeler R."/>
            <person name="Ventosa A."/>
            <person name="Gogarten J.P."/>
            <person name="Papke R.T."/>
        </authorList>
    </citation>
    <scope>NUCLEOTIDE SEQUENCE [LARGE SCALE GENOMIC DNA]</scope>
    <source>
        <strain evidence="3 4">Cb34</strain>
    </source>
</reference>
<sequence>MVDLIDVVLEGFKGVVDWIIGLFMDGLTTGYNTLTEELFGTPTPQTDGAFVFGEPSNAPWTTIQDSLVGGEIMLIALLLLVMSVQGRHTIRIFNIGSAYEARKTKKTAWVGAFLIIVWYWIGVLALYIVDGFSIALMPSMASLRNAMLGFLTVSLTNPGLSLLFALLGGISMWALQALFYIREILLYVYLYGMPIAIALGYGNIPVVSDIALGFAKRFVPLAVLPLPAAMVFKGYDLIYGGGTLTPGTAFLKYLVATSLPLVALYITWKTFKYATPLTAKVVGGATKGAALIGGVAAGGYLAGSGVATTAARWGPKAAAGHAVAQKAAARGGHGGGDGGTPSYRRTENDPGGATAESASDERGMEFDRGIH</sequence>
<feature type="transmembrane region" description="Helical" evidence="2">
    <location>
        <begin position="187"/>
        <end position="206"/>
    </location>
</feature>
<keyword evidence="2" id="KW-0812">Transmembrane</keyword>
<protein>
    <recommendedName>
        <fullName evidence="5">Type IV secretion system protein TrbL</fullName>
    </recommendedName>
</protein>
<feature type="transmembrane region" description="Helical" evidence="2">
    <location>
        <begin position="250"/>
        <end position="268"/>
    </location>
</feature>
<evidence type="ECO:0008006" key="5">
    <source>
        <dbReference type="Google" id="ProtNLM"/>
    </source>
</evidence>
<accession>A0A256II25</accession>
<feature type="compositionally biased region" description="Basic and acidic residues" evidence="1">
    <location>
        <begin position="359"/>
        <end position="371"/>
    </location>
</feature>
<keyword evidence="2" id="KW-1133">Transmembrane helix</keyword>
<feature type="transmembrane region" description="Helical" evidence="2">
    <location>
        <begin position="67"/>
        <end position="86"/>
    </location>
</feature>
<dbReference type="Proteomes" id="UP000216308">
    <property type="component" value="Unassembled WGS sequence"/>
</dbReference>
<dbReference type="Pfam" id="PF19590">
    <property type="entry name" value="TrbL_3"/>
    <property type="match status" value="1"/>
</dbReference>
<gene>
    <name evidence="3" type="ORF">DJ70_10695</name>
</gene>
<organism evidence="3 4">
    <name type="scientific">Halorubrum halodurans</name>
    <dbReference type="NCBI Taxonomy" id="1383851"/>
    <lineage>
        <taxon>Archaea</taxon>
        <taxon>Methanobacteriati</taxon>
        <taxon>Methanobacteriota</taxon>
        <taxon>Stenosarchaea group</taxon>
        <taxon>Halobacteria</taxon>
        <taxon>Halobacteriales</taxon>
        <taxon>Haloferacaceae</taxon>
        <taxon>Halorubrum</taxon>
    </lineage>
</organism>
<dbReference type="RefSeq" id="WP_094532866.1">
    <property type="nucleotide sequence ID" value="NZ_NHPJ01000097.1"/>
</dbReference>
<feature type="transmembrane region" description="Helical" evidence="2">
    <location>
        <begin position="218"/>
        <end position="238"/>
    </location>
</feature>
<evidence type="ECO:0000256" key="2">
    <source>
        <dbReference type="SAM" id="Phobius"/>
    </source>
</evidence>
<evidence type="ECO:0000313" key="4">
    <source>
        <dbReference type="Proteomes" id="UP000216308"/>
    </source>
</evidence>
<name>A0A256II25_9EURY</name>
<dbReference type="OrthoDB" id="270253at2157"/>
<feature type="region of interest" description="Disordered" evidence="1">
    <location>
        <begin position="329"/>
        <end position="371"/>
    </location>
</feature>
<feature type="transmembrane region" description="Helical" evidence="2">
    <location>
        <begin position="107"/>
        <end position="128"/>
    </location>
</feature>
<keyword evidence="4" id="KW-1185">Reference proteome</keyword>
<comment type="caution">
    <text evidence="3">The sequence shown here is derived from an EMBL/GenBank/DDBJ whole genome shotgun (WGS) entry which is preliminary data.</text>
</comment>
<dbReference type="EMBL" id="NHPJ01000097">
    <property type="protein sequence ID" value="OYR55787.1"/>
    <property type="molecule type" value="Genomic_DNA"/>
</dbReference>
<keyword evidence="2" id="KW-0472">Membrane</keyword>
<evidence type="ECO:0000313" key="3">
    <source>
        <dbReference type="EMBL" id="OYR55787.1"/>
    </source>
</evidence>
<evidence type="ECO:0000256" key="1">
    <source>
        <dbReference type="SAM" id="MobiDB-lite"/>
    </source>
</evidence>
<dbReference type="InterPro" id="IPR045782">
    <property type="entry name" value="TrbL_3"/>
</dbReference>
<proteinExistence type="predicted"/>
<feature type="transmembrane region" description="Helical" evidence="2">
    <location>
        <begin position="160"/>
        <end position="181"/>
    </location>
</feature>
<dbReference type="AlphaFoldDB" id="A0A256II25"/>